<keyword evidence="3" id="KW-1185">Reference proteome</keyword>
<dbReference type="InterPro" id="IPR055645">
    <property type="entry name" value="DpdA"/>
</dbReference>
<gene>
    <name evidence="2" type="ORF">ACFQ5G_24160</name>
</gene>
<proteinExistence type="predicted"/>
<dbReference type="Proteomes" id="UP001597183">
    <property type="component" value="Unassembled WGS sequence"/>
</dbReference>
<organism evidence="2 3">
    <name type="scientific">Actinoplanes sichuanensis</name>
    <dbReference type="NCBI Taxonomy" id="512349"/>
    <lineage>
        <taxon>Bacteria</taxon>
        <taxon>Bacillati</taxon>
        <taxon>Actinomycetota</taxon>
        <taxon>Actinomycetes</taxon>
        <taxon>Micromonosporales</taxon>
        <taxon>Micromonosporaceae</taxon>
        <taxon>Actinoplanes</taxon>
    </lineage>
</organism>
<comment type="caution">
    <text evidence="2">The sequence shown here is derived from an EMBL/GenBank/DDBJ whole genome shotgun (WGS) entry which is preliminary data.</text>
</comment>
<evidence type="ECO:0000259" key="1">
    <source>
        <dbReference type="Pfam" id="PF23859"/>
    </source>
</evidence>
<reference evidence="3" key="1">
    <citation type="journal article" date="2019" name="Int. J. Syst. Evol. Microbiol.">
        <title>The Global Catalogue of Microorganisms (GCM) 10K type strain sequencing project: providing services to taxonomists for standard genome sequencing and annotation.</title>
        <authorList>
            <consortium name="The Broad Institute Genomics Platform"/>
            <consortium name="The Broad Institute Genome Sequencing Center for Infectious Disease"/>
            <person name="Wu L."/>
            <person name="Ma J."/>
        </authorList>
    </citation>
    <scope>NUCLEOTIDE SEQUENCE [LARGE SCALE GENOMIC DNA]</scope>
    <source>
        <strain evidence="3">CCM 7526</strain>
    </source>
</reference>
<name>A0ABW4AE15_9ACTN</name>
<evidence type="ECO:0000313" key="3">
    <source>
        <dbReference type="Proteomes" id="UP001597183"/>
    </source>
</evidence>
<evidence type="ECO:0000313" key="2">
    <source>
        <dbReference type="EMBL" id="MFD1368458.1"/>
    </source>
</evidence>
<dbReference type="EMBL" id="JBHTMK010000037">
    <property type="protein sequence ID" value="MFD1368458.1"/>
    <property type="molecule type" value="Genomic_DNA"/>
</dbReference>
<sequence length="283" mass="31441">MIAVRSPLLFLGSHQPGWLGKAGVPLFVSDTRLRVYKTLPRAAAPWACDSGGFTELQKFGRWTISTRDYIARLRRYRDEIGHLRWNAPQDWMCEDIVINGGQAGPIRFAGTGLSVAEHQRKTVLNYGDMLDLAPDLDTIPVVQGQAPDDYVRCVDLYWQLLRIDLTTLPLVGVGSVCRRQGTKEAGRILRALHMRGVRRLHGFGFKTLGLTAYGHLLTSADSLAWSDVARKMRRPALPECVAAARHKNCANCLPYALHWRTNVLSAAAARRAEPALFDLEAAA</sequence>
<dbReference type="RefSeq" id="WP_317788743.1">
    <property type="nucleotide sequence ID" value="NZ_AP028461.1"/>
</dbReference>
<feature type="domain" description="DeoxyPurine in DNA protein A" evidence="1">
    <location>
        <begin position="9"/>
        <end position="272"/>
    </location>
</feature>
<accession>A0ABW4AE15</accession>
<protein>
    <recommendedName>
        <fullName evidence="1">DeoxyPurine in DNA protein A domain-containing protein</fullName>
    </recommendedName>
</protein>
<dbReference type="Pfam" id="PF23859">
    <property type="entry name" value="DpdA"/>
    <property type="match status" value="1"/>
</dbReference>